<sequence length="105" mass="11247">MLDLVEVLDTLPAFSSSVLPLSTSGKIVLDFINPTNSDKSISDLVKEMTGGLGVDYCFECTWVAQLVNEALEATTVGIGTVIMLGAGTQKSMEINFSMVLCCIYM</sequence>
<accession>A0A8S0S3A8</accession>
<dbReference type="EMBL" id="CACTIH010003829">
    <property type="protein sequence ID" value="CAA2985817.1"/>
    <property type="molecule type" value="Genomic_DNA"/>
</dbReference>
<dbReference type="InterPro" id="IPR013149">
    <property type="entry name" value="ADH-like_C"/>
</dbReference>
<dbReference type="PANTHER" id="PTHR43880">
    <property type="entry name" value="ALCOHOL DEHYDROGENASE"/>
    <property type="match status" value="1"/>
</dbReference>
<keyword evidence="7" id="KW-1185">Reference proteome</keyword>
<dbReference type="OrthoDB" id="417550at2759"/>
<dbReference type="GO" id="GO:0046294">
    <property type="term" value="P:formaldehyde catabolic process"/>
    <property type="evidence" value="ECO:0007669"/>
    <property type="project" value="TreeGrafter"/>
</dbReference>
<dbReference type="PANTHER" id="PTHR43880:SF38">
    <property type="entry name" value="ALCOHOL DEHYDROGENASE-RELATED"/>
    <property type="match status" value="1"/>
</dbReference>
<evidence type="ECO:0000256" key="2">
    <source>
        <dbReference type="ARBA" id="ARBA00011738"/>
    </source>
</evidence>
<dbReference type="GO" id="GO:0051903">
    <property type="term" value="F:S-(hydroxymethyl)glutathione dehydrogenase [NAD(P)+] activity"/>
    <property type="evidence" value="ECO:0007669"/>
    <property type="project" value="TreeGrafter"/>
</dbReference>
<keyword evidence="3" id="KW-0479">Metal-binding</keyword>
<feature type="domain" description="Alcohol dehydrogenase-like C-terminal" evidence="5">
    <location>
        <begin position="31"/>
        <end position="98"/>
    </location>
</feature>
<proteinExistence type="predicted"/>
<dbReference type="GO" id="GO:0008270">
    <property type="term" value="F:zinc ion binding"/>
    <property type="evidence" value="ECO:0007669"/>
    <property type="project" value="TreeGrafter"/>
</dbReference>
<dbReference type="InterPro" id="IPR036291">
    <property type="entry name" value="NAD(P)-bd_dom_sf"/>
</dbReference>
<evidence type="ECO:0000256" key="4">
    <source>
        <dbReference type="ARBA" id="ARBA00022833"/>
    </source>
</evidence>
<dbReference type="AlphaFoldDB" id="A0A8S0S3A8"/>
<evidence type="ECO:0000313" key="6">
    <source>
        <dbReference type="EMBL" id="CAA2985817.1"/>
    </source>
</evidence>
<protein>
    <submittedName>
        <fullName evidence="6">Alcohol dehydrogenase-like 1 isoform X2</fullName>
    </submittedName>
</protein>
<gene>
    <name evidence="6" type="ORF">OLEA9_A091084</name>
</gene>
<dbReference type="Gramene" id="OE9A091084T1">
    <property type="protein sequence ID" value="OE9A091084C1"/>
    <property type="gene ID" value="OE9A091084"/>
</dbReference>
<comment type="subunit">
    <text evidence="2">Homodimer.</text>
</comment>
<dbReference type="GO" id="GO:0005829">
    <property type="term" value="C:cytosol"/>
    <property type="evidence" value="ECO:0007669"/>
    <property type="project" value="TreeGrafter"/>
</dbReference>
<dbReference type="Proteomes" id="UP000594638">
    <property type="component" value="Unassembled WGS sequence"/>
</dbReference>
<evidence type="ECO:0000256" key="3">
    <source>
        <dbReference type="ARBA" id="ARBA00022723"/>
    </source>
</evidence>
<dbReference type="SUPFAM" id="SSF51735">
    <property type="entry name" value="NAD(P)-binding Rossmann-fold domains"/>
    <property type="match status" value="1"/>
</dbReference>
<keyword evidence="4" id="KW-0862">Zinc</keyword>
<comment type="cofactor">
    <cofactor evidence="1">
        <name>Zn(2+)</name>
        <dbReference type="ChEBI" id="CHEBI:29105"/>
    </cofactor>
</comment>
<evidence type="ECO:0000256" key="1">
    <source>
        <dbReference type="ARBA" id="ARBA00001947"/>
    </source>
</evidence>
<dbReference type="Pfam" id="PF00107">
    <property type="entry name" value="ADH_zinc_N"/>
    <property type="match status" value="1"/>
</dbReference>
<comment type="caution">
    <text evidence="6">The sequence shown here is derived from an EMBL/GenBank/DDBJ whole genome shotgun (WGS) entry which is preliminary data.</text>
</comment>
<evidence type="ECO:0000259" key="5">
    <source>
        <dbReference type="Pfam" id="PF00107"/>
    </source>
</evidence>
<name>A0A8S0S3A8_OLEEU</name>
<evidence type="ECO:0000313" key="7">
    <source>
        <dbReference type="Proteomes" id="UP000594638"/>
    </source>
</evidence>
<organism evidence="6 7">
    <name type="scientific">Olea europaea subsp. europaea</name>
    <dbReference type="NCBI Taxonomy" id="158383"/>
    <lineage>
        <taxon>Eukaryota</taxon>
        <taxon>Viridiplantae</taxon>
        <taxon>Streptophyta</taxon>
        <taxon>Embryophyta</taxon>
        <taxon>Tracheophyta</taxon>
        <taxon>Spermatophyta</taxon>
        <taxon>Magnoliopsida</taxon>
        <taxon>eudicotyledons</taxon>
        <taxon>Gunneridae</taxon>
        <taxon>Pentapetalae</taxon>
        <taxon>asterids</taxon>
        <taxon>lamiids</taxon>
        <taxon>Lamiales</taxon>
        <taxon>Oleaceae</taxon>
        <taxon>Oleeae</taxon>
        <taxon>Olea</taxon>
    </lineage>
</organism>
<dbReference type="Gene3D" id="3.40.50.720">
    <property type="entry name" value="NAD(P)-binding Rossmann-like Domain"/>
    <property type="match status" value="1"/>
</dbReference>
<reference evidence="6 7" key="1">
    <citation type="submission" date="2019-12" db="EMBL/GenBank/DDBJ databases">
        <authorList>
            <person name="Alioto T."/>
            <person name="Alioto T."/>
            <person name="Gomez Garrido J."/>
        </authorList>
    </citation>
    <scope>NUCLEOTIDE SEQUENCE [LARGE SCALE GENOMIC DNA]</scope>
</reference>